<dbReference type="EMBL" id="JAGINU010000002">
    <property type="protein sequence ID" value="MBP2371355.1"/>
    <property type="molecule type" value="Genomic_DNA"/>
</dbReference>
<evidence type="ECO:0000256" key="2">
    <source>
        <dbReference type="SAM" id="Phobius"/>
    </source>
</evidence>
<name>A0ABS4W561_9PSEU</name>
<dbReference type="RefSeq" id="WP_210036517.1">
    <property type="nucleotide sequence ID" value="NZ_JAGINU010000002.1"/>
</dbReference>
<keyword evidence="2" id="KW-1133">Transmembrane helix</keyword>
<dbReference type="Gene3D" id="3.40.50.300">
    <property type="entry name" value="P-loop containing nucleotide triphosphate hydrolases"/>
    <property type="match status" value="1"/>
</dbReference>
<reference evidence="3 4" key="1">
    <citation type="submission" date="2021-03" db="EMBL/GenBank/DDBJ databases">
        <title>Sequencing the genomes of 1000 actinobacteria strains.</title>
        <authorList>
            <person name="Klenk H.-P."/>
        </authorList>
    </citation>
    <scope>NUCLEOTIDE SEQUENCE [LARGE SCALE GENOMIC DNA]</scope>
    <source>
        <strain evidence="3 4">DSM 45256</strain>
    </source>
</reference>
<feature type="region of interest" description="Disordered" evidence="1">
    <location>
        <begin position="532"/>
        <end position="580"/>
    </location>
</feature>
<feature type="compositionally biased region" description="Low complexity" evidence="1">
    <location>
        <begin position="545"/>
        <end position="560"/>
    </location>
</feature>
<gene>
    <name evidence="3" type="ORF">JOF36_007128</name>
</gene>
<evidence type="ECO:0000256" key="1">
    <source>
        <dbReference type="SAM" id="MobiDB-lite"/>
    </source>
</evidence>
<accession>A0ABS4W561</accession>
<keyword evidence="2" id="KW-0812">Transmembrane</keyword>
<dbReference type="Proteomes" id="UP001519295">
    <property type="component" value="Unassembled WGS sequence"/>
</dbReference>
<feature type="transmembrane region" description="Helical" evidence="2">
    <location>
        <begin position="72"/>
        <end position="91"/>
    </location>
</feature>
<evidence type="ECO:0000313" key="4">
    <source>
        <dbReference type="Proteomes" id="UP001519295"/>
    </source>
</evidence>
<keyword evidence="4" id="KW-1185">Reference proteome</keyword>
<sequence>MVNDRNRRRRWPWIPAAIAGVAGLSAHFLGAGLHTLSADIAPTVLAWPATLAPLIGTLAFTLRHRHAATRWLPELAVFGFGSAALTYLLAIDGPSPFIALVALVATIISATRWWRAHPIGPQVKRLVPPELAPITPAVPDPERDPYCVAWLENNASKDGKAPGSRLTNRRDDEFTTNYDIALKRGHQTVHDLQPNRAKLAGGLGEDTERVLFKAPPRGMGAHWARMTIIRKDPVADTRFYTGPQVEDGVIKNVARLVDGSGEMDVTMWDDNGTVGTMIVGSTGGGKSGAANIVTCSAMSTGLLNLLYADPKGNSSTALATRARVAVIGKQNVLRLPQLMTAMLAARAELAAELSSDLIFPSREIPGWMLLHDEYSLIASDPGAQKTWTETVNIVRAYGMWAVALNQSLGQPQWGTDHARSAFASQVVAFRINSKSGSDLVPGLTFDPNDLPVDDRGRPVPGMAVHAHHDTPTRWDFLPSTADAERMAAKELPAPPITTVTAFDEFFAQPDLHPLDEAAITSVLGPAVNGRWQVGGPGATHQFRSGDAAPGPGAGPTDFAPKQPTRGRWGQRGTSASGSHHAALTPVQAEVLEIVRGGTGVTGEIVEAATAARSSVMNALDVLIDRELIEKLSHGRYQHIPMTSTST</sequence>
<proteinExistence type="predicted"/>
<dbReference type="InterPro" id="IPR027417">
    <property type="entry name" value="P-loop_NTPase"/>
</dbReference>
<organism evidence="3 4">
    <name type="scientific">Pseudonocardia parietis</name>
    <dbReference type="NCBI Taxonomy" id="570936"/>
    <lineage>
        <taxon>Bacteria</taxon>
        <taxon>Bacillati</taxon>
        <taxon>Actinomycetota</taxon>
        <taxon>Actinomycetes</taxon>
        <taxon>Pseudonocardiales</taxon>
        <taxon>Pseudonocardiaceae</taxon>
        <taxon>Pseudonocardia</taxon>
    </lineage>
</organism>
<keyword evidence="2" id="KW-0472">Membrane</keyword>
<feature type="transmembrane region" description="Helical" evidence="2">
    <location>
        <begin position="40"/>
        <end position="60"/>
    </location>
</feature>
<comment type="caution">
    <text evidence="3">The sequence shown here is derived from an EMBL/GenBank/DDBJ whole genome shotgun (WGS) entry which is preliminary data.</text>
</comment>
<feature type="transmembrane region" description="Helical" evidence="2">
    <location>
        <begin position="12"/>
        <end position="34"/>
    </location>
</feature>
<evidence type="ECO:0000313" key="3">
    <source>
        <dbReference type="EMBL" id="MBP2371355.1"/>
    </source>
</evidence>
<protein>
    <submittedName>
        <fullName evidence="3">Uncharacterized protein</fullName>
    </submittedName>
</protein>